<reference evidence="13 14" key="2">
    <citation type="journal article" date="2011" name="Stand. Genomic Sci.">
        <title>Complete genome sequence of Truepera radiovictrix type strain (RQ-24).</title>
        <authorList>
            <person name="Ivanova N."/>
            <person name="Rohde C."/>
            <person name="Munk C."/>
            <person name="Nolan M."/>
            <person name="Lucas S."/>
            <person name="Del Rio T.G."/>
            <person name="Tice H."/>
            <person name="Deshpande S."/>
            <person name="Cheng J.F."/>
            <person name="Tapia R."/>
            <person name="Han C."/>
            <person name="Goodwin L."/>
            <person name="Pitluck S."/>
            <person name="Liolios K."/>
            <person name="Mavromatis K."/>
            <person name="Mikhailova N."/>
            <person name="Pati A."/>
            <person name="Chen A."/>
            <person name="Palaniappan K."/>
            <person name="Land M."/>
            <person name="Hauser L."/>
            <person name="Chang Y.J."/>
            <person name="Jeffries C.D."/>
            <person name="Brambilla E."/>
            <person name="Rohde M."/>
            <person name="Goker M."/>
            <person name="Tindall B.J."/>
            <person name="Woyke T."/>
            <person name="Bristow J."/>
            <person name="Eisen J.A."/>
            <person name="Markowitz V."/>
            <person name="Hugenholtz P."/>
            <person name="Kyrpides N.C."/>
            <person name="Klenk H.P."/>
            <person name="Lapidus A."/>
        </authorList>
    </citation>
    <scope>NUCLEOTIDE SEQUENCE [LARGE SCALE GENOMIC DNA]</scope>
    <source>
        <strain evidence="14">DSM 17093 / CIP 108686 / LMG 22925 / RQ-24</strain>
    </source>
</reference>
<dbReference type="STRING" id="649638.Trad_0415"/>
<dbReference type="InterPro" id="IPR012340">
    <property type="entry name" value="NA-bd_OB-fold"/>
</dbReference>
<dbReference type="eggNOG" id="COG2332">
    <property type="taxonomic scope" value="Bacteria"/>
</dbReference>
<dbReference type="InterPro" id="IPR004329">
    <property type="entry name" value="CcmE"/>
</dbReference>
<keyword evidence="7 10" id="KW-1133">Transmembrane helix</keyword>
<accession>D7CRR3</accession>
<evidence type="ECO:0000256" key="5">
    <source>
        <dbReference type="ARBA" id="ARBA00022748"/>
    </source>
</evidence>
<keyword evidence="6 10" id="KW-0735">Signal-anchor</keyword>
<dbReference type="GO" id="GO:0005886">
    <property type="term" value="C:plasma membrane"/>
    <property type="evidence" value="ECO:0007669"/>
    <property type="project" value="UniProtKB-SubCell"/>
</dbReference>
<dbReference type="GO" id="GO:0020037">
    <property type="term" value="F:heme binding"/>
    <property type="evidence" value="ECO:0007669"/>
    <property type="project" value="InterPro"/>
</dbReference>
<evidence type="ECO:0000256" key="10">
    <source>
        <dbReference type="HAMAP-Rule" id="MF_01959"/>
    </source>
</evidence>
<evidence type="ECO:0000256" key="12">
    <source>
        <dbReference type="SAM" id="Phobius"/>
    </source>
</evidence>
<dbReference type="GO" id="GO:0046872">
    <property type="term" value="F:metal ion binding"/>
    <property type="evidence" value="ECO:0007669"/>
    <property type="project" value="UniProtKB-KW"/>
</dbReference>
<evidence type="ECO:0000256" key="8">
    <source>
        <dbReference type="ARBA" id="ARBA00023004"/>
    </source>
</evidence>
<evidence type="ECO:0000256" key="7">
    <source>
        <dbReference type="ARBA" id="ARBA00022989"/>
    </source>
</evidence>
<feature type="topological domain" description="Cytoplasmic" evidence="10">
    <location>
        <begin position="1"/>
        <end position="8"/>
    </location>
</feature>
<feature type="transmembrane region" description="Helical" evidence="12">
    <location>
        <begin position="9"/>
        <end position="30"/>
    </location>
</feature>
<organism evidence="13 14">
    <name type="scientific">Truepera radiovictrix (strain DSM 17093 / CIP 108686 / LMG 22925 / RQ-24)</name>
    <dbReference type="NCBI Taxonomy" id="649638"/>
    <lineage>
        <taxon>Bacteria</taxon>
        <taxon>Thermotogati</taxon>
        <taxon>Deinococcota</taxon>
        <taxon>Deinococci</taxon>
        <taxon>Trueperales</taxon>
        <taxon>Trueperaceae</taxon>
        <taxon>Truepera</taxon>
    </lineage>
</organism>
<gene>
    <name evidence="10" type="primary">ccmE</name>
    <name evidence="10" type="synonym">cycJ</name>
    <name evidence="13" type="ordered locus">Trad_0415</name>
</gene>
<keyword evidence="2 10" id="KW-0349">Heme</keyword>
<name>D7CRR3_TRURR</name>
<evidence type="ECO:0000256" key="6">
    <source>
        <dbReference type="ARBA" id="ARBA00022968"/>
    </source>
</evidence>
<dbReference type="GO" id="GO:0017004">
    <property type="term" value="P:cytochrome complex assembly"/>
    <property type="evidence" value="ECO:0007669"/>
    <property type="project" value="UniProtKB-KW"/>
</dbReference>
<dbReference type="Proteomes" id="UP000000379">
    <property type="component" value="Chromosome"/>
</dbReference>
<dbReference type="InterPro" id="IPR036127">
    <property type="entry name" value="CcmE-like_sf"/>
</dbReference>
<keyword evidence="9 10" id="KW-0472">Membrane</keyword>
<dbReference type="PANTHER" id="PTHR34128:SF2">
    <property type="entry name" value="CYTOCHROME C-TYPE BIOGENESIS PROTEIN CCME HOMOLOG, MITOCHONDRIAL"/>
    <property type="match status" value="1"/>
</dbReference>
<comment type="similarity">
    <text evidence="10">Belongs to the CcmE/CycJ family.</text>
</comment>
<keyword evidence="5 10" id="KW-0201">Cytochrome c-type biogenesis</keyword>
<comment type="function">
    <text evidence="10">Heme chaperone required for the biogenesis of c-type cytochromes. Transiently binds heme delivered by CcmC and transfers the heme to apo-cytochromes in a process facilitated by CcmF and CcmH.</text>
</comment>
<feature type="binding site" description="axial binding residue" evidence="10 11">
    <location>
        <position position="127"/>
    </location>
    <ligand>
        <name>heme</name>
        <dbReference type="ChEBI" id="CHEBI:30413"/>
    </ligand>
    <ligandPart>
        <name>Fe</name>
        <dbReference type="ChEBI" id="CHEBI:18248"/>
    </ligandPart>
</feature>
<dbReference type="SUPFAM" id="SSF82093">
    <property type="entry name" value="Heme chaperone CcmE"/>
    <property type="match status" value="1"/>
</dbReference>
<keyword evidence="8 10" id="KW-0408">Iron</keyword>
<evidence type="ECO:0000256" key="3">
    <source>
        <dbReference type="ARBA" id="ARBA00022692"/>
    </source>
</evidence>
<evidence type="ECO:0000256" key="1">
    <source>
        <dbReference type="ARBA" id="ARBA00004370"/>
    </source>
</evidence>
<protein>
    <recommendedName>
        <fullName evidence="10">Cytochrome c-type biogenesis protein CcmE</fullName>
    </recommendedName>
    <alternativeName>
        <fullName evidence="10">Cytochrome c maturation protein E</fullName>
    </alternativeName>
    <alternativeName>
        <fullName evidence="10">Heme chaperone CcmE</fullName>
    </alternativeName>
</protein>
<keyword evidence="14" id="KW-1185">Reference proteome</keyword>
<reference evidence="14" key="1">
    <citation type="submission" date="2010-05" db="EMBL/GenBank/DDBJ databases">
        <title>The complete genome of Truepera radiovictris DSM 17093.</title>
        <authorList>
            <consortium name="US DOE Joint Genome Institute (JGI-PGF)"/>
            <person name="Lucas S."/>
            <person name="Copeland A."/>
            <person name="Lapidus A."/>
            <person name="Glavina del Rio T."/>
            <person name="Dalin E."/>
            <person name="Tice H."/>
            <person name="Bruce D."/>
            <person name="Goodwin L."/>
            <person name="Pitluck S."/>
            <person name="Kyrpides N."/>
            <person name="Mavromatis K."/>
            <person name="Ovchinnikova G."/>
            <person name="Munk A.C."/>
            <person name="Detter J.C."/>
            <person name="Han C."/>
            <person name="Tapia R."/>
            <person name="Land M."/>
            <person name="Hauser L."/>
            <person name="Markowitz V."/>
            <person name="Cheng J.-F."/>
            <person name="Hugenholtz P."/>
            <person name="Woyke T."/>
            <person name="Wu D."/>
            <person name="Tindall B."/>
            <person name="Pomrenke H.G."/>
            <person name="Brambilla E."/>
            <person name="Klenk H.-P."/>
            <person name="Eisen J.A."/>
        </authorList>
    </citation>
    <scope>NUCLEOTIDE SEQUENCE [LARGE SCALE GENOMIC DNA]</scope>
    <source>
        <strain evidence="14">DSM 17093 / CIP 108686 / LMG 22925 / RQ-24</strain>
    </source>
</reference>
<feature type="topological domain" description="Extracellular" evidence="10">
    <location>
        <begin position="30"/>
        <end position="145"/>
    </location>
</feature>
<evidence type="ECO:0000256" key="2">
    <source>
        <dbReference type="ARBA" id="ARBA00022617"/>
    </source>
</evidence>
<dbReference type="AlphaFoldDB" id="D7CRR3"/>
<proteinExistence type="inferred from homology"/>
<dbReference type="GO" id="GO:0017003">
    <property type="term" value="P:protein-heme linkage"/>
    <property type="evidence" value="ECO:0007669"/>
    <property type="project" value="UniProtKB-UniRule"/>
</dbReference>
<dbReference type="KEGG" id="tra:Trad_0415"/>
<keyword evidence="4 10" id="KW-0479">Metal-binding</keyword>
<dbReference type="HAMAP" id="MF_01959">
    <property type="entry name" value="CcmE"/>
    <property type="match status" value="1"/>
</dbReference>
<dbReference type="PANTHER" id="PTHR34128">
    <property type="entry name" value="CYTOCHROME C-TYPE BIOGENESIS PROTEIN CCME HOMOLOG, MITOCHONDRIAL"/>
    <property type="match status" value="1"/>
</dbReference>
<evidence type="ECO:0000313" key="14">
    <source>
        <dbReference type="Proteomes" id="UP000000379"/>
    </source>
</evidence>
<feature type="binding site" description="covalent" evidence="10 11">
    <location>
        <position position="123"/>
    </location>
    <ligand>
        <name>heme</name>
        <dbReference type="ChEBI" id="CHEBI:30413"/>
    </ligand>
</feature>
<keyword evidence="3 10" id="KW-0812">Transmembrane</keyword>
<dbReference type="HOGENOM" id="CLU_079503_1_1_0"/>
<dbReference type="Gene3D" id="2.40.50.140">
    <property type="entry name" value="Nucleic acid-binding proteins"/>
    <property type="match status" value="1"/>
</dbReference>
<keyword evidence="10" id="KW-1003">Cell membrane</keyword>
<comment type="subcellular location">
    <subcellularLocation>
        <location evidence="10">Cell membrane</location>
        <topology evidence="10">Single-pass type II membrane protein</topology>
    </subcellularLocation>
    <subcellularLocation>
        <location evidence="1">Membrane</location>
    </subcellularLocation>
</comment>
<evidence type="ECO:0000256" key="11">
    <source>
        <dbReference type="PIRSR" id="PIRSR604329-50"/>
    </source>
</evidence>
<sequence length="145" mass="15554">MGGAAIKRLIYSVAGVALLGVAGTFLYQALANSLVYFILPSEYASAPESYSGRIRLGGLVEKGTLTFDSDALQLAFDITDSVQSFPVRYGGAPPELLRENTGVVVVGSFEDGTFMGDEVLVKHTEVYEPAEGEEIDLDELKEALR</sequence>
<dbReference type="Pfam" id="PF03100">
    <property type="entry name" value="CcmE"/>
    <property type="match status" value="1"/>
</dbReference>
<dbReference type="EMBL" id="CP002049">
    <property type="protein sequence ID" value="ADI13553.1"/>
    <property type="molecule type" value="Genomic_DNA"/>
</dbReference>
<evidence type="ECO:0000256" key="4">
    <source>
        <dbReference type="ARBA" id="ARBA00022723"/>
    </source>
</evidence>
<evidence type="ECO:0000313" key="13">
    <source>
        <dbReference type="EMBL" id="ADI13553.1"/>
    </source>
</evidence>
<evidence type="ECO:0000256" key="9">
    <source>
        <dbReference type="ARBA" id="ARBA00023136"/>
    </source>
</evidence>